<proteinExistence type="inferred from homology"/>
<feature type="binding site" evidence="14">
    <location>
        <position position="13"/>
    </location>
    <ligand>
        <name>Mg(2+)</name>
        <dbReference type="ChEBI" id="CHEBI:18420"/>
        <label>1</label>
    </ligand>
</feature>
<dbReference type="EMBL" id="CM001022">
    <property type="protein sequence ID" value="EFQ23848.1"/>
    <property type="molecule type" value="Genomic_DNA"/>
</dbReference>
<feature type="binding site" evidence="14">
    <location>
        <position position="73"/>
    </location>
    <ligand>
        <name>Mg(2+)</name>
        <dbReference type="ChEBI" id="CHEBI:18420"/>
        <label>2</label>
    </ligand>
</feature>
<dbReference type="InterPro" id="IPR020563">
    <property type="entry name" value="X-over_junc_endoDNase_Mg_BS"/>
</dbReference>
<keyword evidence="5 14" id="KW-0255">Endonuclease</keyword>
<accession>E3D0M7</accession>
<dbReference type="CDD" id="cd16962">
    <property type="entry name" value="RuvC"/>
    <property type="match status" value="1"/>
</dbReference>
<evidence type="ECO:0000256" key="13">
    <source>
        <dbReference type="ARBA" id="ARBA00065075"/>
    </source>
</evidence>
<evidence type="ECO:0000256" key="1">
    <source>
        <dbReference type="ARBA" id="ARBA00009518"/>
    </source>
</evidence>
<comment type="function">
    <text evidence="14">The RuvA-RuvB-RuvC complex processes Holliday junction (HJ) DNA during genetic recombination and DNA repair. Endonuclease that resolves HJ intermediates. Cleaves cruciform DNA by making single-stranded nicks across the HJ at symmetrical positions within the homologous arms, yielding a 5'-phosphate and a 3'-hydroxyl group; requires a central core of homology in the junction. The consensus cleavage sequence is 5'-(A/T)TT(C/G)-3'. Cleavage occurs on the 3'-side of the TT dinucleotide at the point of strand exchange. HJ branch migration catalyzed by RuvA-RuvB allows RuvC to scan DNA until it finds its consensus sequence, where it cleaves and resolves the cruciform DNA.</text>
</comment>
<keyword evidence="6 14" id="KW-0227">DNA damage</keyword>
<keyword evidence="2 14" id="KW-0963">Cytoplasm</keyword>
<evidence type="ECO:0000256" key="2">
    <source>
        <dbReference type="ARBA" id="ARBA00022490"/>
    </source>
</evidence>
<comment type="catalytic activity">
    <reaction evidence="12 14">
        <text>Endonucleolytic cleavage at a junction such as a reciprocal single-stranded crossover between two homologous DNA duplexes (Holliday junction).</text>
        <dbReference type="EC" id="3.1.21.10"/>
    </reaction>
</comment>
<evidence type="ECO:0000256" key="3">
    <source>
        <dbReference type="ARBA" id="ARBA00022722"/>
    </source>
</evidence>
<dbReference type="GO" id="GO:0006281">
    <property type="term" value="P:DNA repair"/>
    <property type="evidence" value="ECO:0007669"/>
    <property type="project" value="UniProtKB-UniRule"/>
</dbReference>
<dbReference type="STRING" id="584708.Apau_1429"/>
<reference evidence="16 17" key="1">
    <citation type="journal article" date="2010" name="Stand. Genomic Sci.">
        <title>Non-contiguous finished genome sequence of Aminomonas paucivorans type strain (GLU-3).</title>
        <authorList>
            <person name="Pitluck S."/>
            <person name="Yasawong M."/>
            <person name="Held B."/>
            <person name="Lapidus A."/>
            <person name="Nolan M."/>
            <person name="Copeland A."/>
            <person name="Lucas S."/>
            <person name="Del Rio T.G."/>
            <person name="Tice H."/>
            <person name="Cheng J.F."/>
            <person name="Chertkov O."/>
            <person name="Goodwin L."/>
            <person name="Tapia R."/>
            <person name="Han C."/>
            <person name="Liolios K."/>
            <person name="Ivanova N."/>
            <person name="Mavromatis K."/>
            <person name="Ovchinnikova G."/>
            <person name="Pati A."/>
            <person name="Chen A."/>
            <person name="Palaniappan K."/>
            <person name="Land M."/>
            <person name="Hauser L."/>
            <person name="Chang Y.J."/>
            <person name="Jeffries C.D."/>
            <person name="Pukall R."/>
            <person name="Spring S."/>
            <person name="Rohde M."/>
            <person name="Sikorski J."/>
            <person name="Goker M."/>
            <person name="Woyke T."/>
            <person name="Bristow J."/>
            <person name="Eisen J.A."/>
            <person name="Markowitz V."/>
            <person name="Hugenholtz P."/>
            <person name="Kyrpides N.C."/>
            <person name="Klenk H.P."/>
        </authorList>
    </citation>
    <scope>NUCLEOTIDE SEQUENCE [LARGE SCALE GENOMIC DNA]</scope>
    <source>
        <strain evidence="16 17">DSM 12260</strain>
    </source>
</reference>
<keyword evidence="17" id="KW-1185">Reference proteome</keyword>
<evidence type="ECO:0000313" key="17">
    <source>
        <dbReference type="Proteomes" id="UP000005096"/>
    </source>
</evidence>
<keyword evidence="9 14" id="KW-0238">DNA-binding</keyword>
<evidence type="ECO:0000313" key="16">
    <source>
        <dbReference type="EMBL" id="EFQ23848.1"/>
    </source>
</evidence>
<name>E3D0M7_9BACT</name>
<dbReference type="GO" id="GO:0006310">
    <property type="term" value="P:DNA recombination"/>
    <property type="evidence" value="ECO:0007669"/>
    <property type="project" value="UniProtKB-UniRule"/>
</dbReference>
<dbReference type="PROSITE" id="PS01321">
    <property type="entry name" value="RUVC"/>
    <property type="match status" value="1"/>
</dbReference>
<dbReference type="InterPro" id="IPR012337">
    <property type="entry name" value="RNaseH-like_sf"/>
</dbReference>
<dbReference type="InterPro" id="IPR002176">
    <property type="entry name" value="X-over_junc_endoDNase_RuvC"/>
</dbReference>
<dbReference type="Pfam" id="PF02075">
    <property type="entry name" value="RuvC"/>
    <property type="match status" value="1"/>
</dbReference>
<keyword evidence="7 14" id="KW-0378">Hydrolase</keyword>
<dbReference type="PANTHER" id="PTHR30194:SF3">
    <property type="entry name" value="CROSSOVER JUNCTION ENDODEOXYRIBONUCLEASE RUVC"/>
    <property type="match status" value="1"/>
</dbReference>
<dbReference type="OrthoDB" id="9805499at2"/>
<dbReference type="GO" id="GO:0008821">
    <property type="term" value="F:crossover junction DNA endonuclease activity"/>
    <property type="evidence" value="ECO:0007669"/>
    <property type="project" value="UniProtKB-UniRule"/>
</dbReference>
<dbReference type="eggNOG" id="COG0817">
    <property type="taxonomic scope" value="Bacteria"/>
</dbReference>
<dbReference type="InterPro" id="IPR036397">
    <property type="entry name" value="RNaseH_sf"/>
</dbReference>
<dbReference type="GO" id="GO:0000287">
    <property type="term" value="F:magnesium ion binding"/>
    <property type="evidence" value="ECO:0007669"/>
    <property type="project" value="UniProtKB-UniRule"/>
</dbReference>
<dbReference type="RefSeq" id="WP_006301052.1">
    <property type="nucleotide sequence ID" value="NZ_CM001022.1"/>
</dbReference>
<evidence type="ECO:0000256" key="4">
    <source>
        <dbReference type="ARBA" id="ARBA00022723"/>
    </source>
</evidence>
<keyword evidence="3 14" id="KW-0540">Nuclease</keyword>
<dbReference type="NCBIfam" id="TIGR00228">
    <property type="entry name" value="ruvC"/>
    <property type="match status" value="1"/>
</dbReference>
<evidence type="ECO:0000256" key="15">
    <source>
        <dbReference type="NCBIfam" id="TIGR00228"/>
    </source>
</evidence>
<feature type="active site" evidence="14">
    <location>
        <position position="13"/>
    </location>
</feature>
<dbReference type="EC" id="3.1.21.10" evidence="14 15"/>
<protein>
    <recommendedName>
        <fullName evidence="14 15">Crossover junction endodeoxyribonuclease RuvC</fullName>
        <ecNumber evidence="14 15">3.1.21.10</ecNumber>
    </recommendedName>
    <alternativeName>
        <fullName evidence="14">Holliday junction nuclease RuvC</fullName>
    </alternativeName>
    <alternativeName>
        <fullName evidence="14">Holliday junction resolvase RuvC</fullName>
    </alternativeName>
</protein>
<feature type="active site" evidence="14">
    <location>
        <position position="146"/>
    </location>
</feature>
<dbReference type="GO" id="GO:0048476">
    <property type="term" value="C:Holliday junction resolvase complex"/>
    <property type="evidence" value="ECO:0007669"/>
    <property type="project" value="UniProtKB-UniRule"/>
</dbReference>
<dbReference type="SUPFAM" id="SSF53098">
    <property type="entry name" value="Ribonuclease H-like"/>
    <property type="match status" value="1"/>
</dbReference>
<dbReference type="Proteomes" id="UP000005096">
    <property type="component" value="Chromosome"/>
</dbReference>
<dbReference type="GO" id="GO:0005737">
    <property type="term" value="C:cytoplasm"/>
    <property type="evidence" value="ECO:0007669"/>
    <property type="project" value="UniProtKB-SubCell"/>
</dbReference>
<evidence type="ECO:0000256" key="7">
    <source>
        <dbReference type="ARBA" id="ARBA00022801"/>
    </source>
</evidence>
<feature type="active site" evidence="14">
    <location>
        <position position="73"/>
    </location>
</feature>
<keyword evidence="10 14" id="KW-0233">DNA recombination</keyword>
<evidence type="ECO:0000256" key="11">
    <source>
        <dbReference type="ARBA" id="ARBA00023204"/>
    </source>
</evidence>
<feature type="binding site" evidence="14">
    <location>
        <position position="146"/>
    </location>
    <ligand>
        <name>Mg(2+)</name>
        <dbReference type="ChEBI" id="CHEBI:18420"/>
        <label>1</label>
    </ligand>
</feature>
<evidence type="ECO:0000256" key="14">
    <source>
        <dbReference type="HAMAP-Rule" id="MF_00034"/>
    </source>
</evidence>
<comment type="similarity">
    <text evidence="1 14">Belongs to the RuvC family.</text>
</comment>
<dbReference type="GO" id="GO:0003677">
    <property type="term" value="F:DNA binding"/>
    <property type="evidence" value="ECO:0007669"/>
    <property type="project" value="UniProtKB-KW"/>
</dbReference>
<keyword evidence="11 14" id="KW-0234">DNA repair</keyword>
<dbReference type="PANTHER" id="PTHR30194">
    <property type="entry name" value="CROSSOVER JUNCTION ENDODEOXYRIBONUCLEASE RUVC"/>
    <property type="match status" value="1"/>
</dbReference>
<comment type="subunit">
    <text evidence="13 14">Homodimer which binds Holliday junction (HJ) DNA. The HJ becomes 2-fold symmetrical on binding to RuvC with unstacked arms; it has a different conformation from HJ DNA in complex with RuvA. In the full resolvosome a probable DNA-RuvA(4)-RuvB(12)-RuvC(2) complex forms which resolves the HJ.</text>
</comment>
<organism evidence="16 17">
    <name type="scientific">Aminomonas paucivorans DSM 12260</name>
    <dbReference type="NCBI Taxonomy" id="584708"/>
    <lineage>
        <taxon>Bacteria</taxon>
        <taxon>Thermotogati</taxon>
        <taxon>Synergistota</taxon>
        <taxon>Synergistia</taxon>
        <taxon>Synergistales</taxon>
        <taxon>Synergistaceae</taxon>
        <taxon>Aminomonas</taxon>
    </lineage>
</organism>
<evidence type="ECO:0000256" key="9">
    <source>
        <dbReference type="ARBA" id="ARBA00023125"/>
    </source>
</evidence>
<dbReference type="PaxDb" id="584708-Apau_1429"/>
<sequence>MTDPASPLCLGLDPGLGTLGYGLVRQKGDRLLAEEYGVVRTPPGEPLPDRLRMLYEELRRRTGAWHPSVVAVERLYFGKNVTTAEMVWQARGVVLLFATQLGVPLFEPKPSEVKLAVCGNGGAEKRQVQGMVQCLLGLSELPRPDDAADALAVAVAGLALASLERKEVLFP</sequence>
<gene>
    <name evidence="14" type="primary">ruvC</name>
    <name evidence="16" type="ORF">Apau_1429</name>
</gene>
<comment type="subcellular location">
    <subcellularLocation>
        <location evidence="14">Cytoplasm</location>
    </subcellularLocation>
</comment>
<evidence type="ECO:0000256" key="10">
    <source>
        <dbReference type="ARBA" id="ARBA00023172"/>
    </source>
</evidence>
<keyword evidence="8 14" id="KW-0460">Magnesium</keyword>
<dbReference type="AlphaFoldDB" id="E3D0M7"/>
<dbReference type="NCBIfam" id="NF000711">
    <property type="entry name" value="PRK00039.2-1"/>
    <property type="match status" value="1"/>
</dbReference>
<evidence type="ECO:0000256" key="8">
    <source>
        <dbReference type="ARBA" id="ARBA00022842"/>
    </source>
</evidence>
<dbReference type="HAMAP" id="MF_00034">
    <property type="entry name" value="RuvC"/>
    <property type="match status" value="1"/>
</dbReference>
<dbReference type="HOGENOM" id="CLU_091257_3_1_0"/>
<dbReference type="PRINTS" id="PR00696">
    <property type="entry name" value="RSOLVASERUVC"/>
</dbReference>
<dbReference type="FunFam" id="3.30.420.10:FF:000002">
    <property type="entry name" value="Crossover junction endodeoxyribonuclease RuvC"/>
    <property type="match status" value="1"/>
</dbReference>
<keyword evidence="4 14" id="KW-0479">Metal-binding</keyword>
<evidence type="ECO:0000256" key="12">
    <source>
        <dbReference type="ARBA" id="ARBA00029354"/>
    </source>
</evidence>
<evidence type="ECO:0000256" key="6">
    <source>
        <dbReference type="ARBA" id="ARBA00022763"/>
    </source>
</evidence>
<comment type="cofactor">
    <cofactor evidence="14">
        <name>Mg(2+)</name>
        <dbReference type="ChEBI" id="CHEBI:18420"/>
    </cofactor>
    <text evidence="14">Binds 2 Mg(2+) ion per subunit.</text>
</comment>
<dbReference type="Gene3D" id="3.30.420.10">
    <property type="entry name" value="Ribonuclease H-like superfamily/Ribonuclease H"/>
    <property type="match status" value="1"/>
</dbReference>
<evidence type="ECO:0000256" key="5">
    <source>
        <dbReference type="ARBA" id="ARBA00022759"/>
    </source>
</evidence>